<evidence type="ECO:0000313" key="8">
    <source>
        <dbReference type="Proteomes" id="UP000247811"/>
    </source>
</evidence>
<evidence type="ECO:0000259" key="6">
    <source>
        <dbReference type="PROSITE" id="PS50850"/>
    </source>
</evidence>
<gene>
    <name evidence="7" type="ORF">C7444_10425</name>
</gene>
<evidence type="ECO:0000256" key="2">
    <source>
        <dbReference type="ARBA" id="ARBA00022692"/>
    </source>
</evidence>
<dbReference type="RefSeq" id="WP_110399829.1">
    <property type="nucleotide sequence ID" value="NZ_QJJS01000004.1"/>
</dbReference>
<feature type="transmembrane region" description="Helical" evidence="5">
    <location>
        <begin position="384"/>
        <end position="402"/>
    </location>
</feature>
<feature type="transmembrane region" description="Helical" evidence="5">
    <location>
        <begin position="319"/>
        <end position="336"/>
    </location>
</feature>
<evidence type="ECO:0000313" key="7">
    <source>
        <dbReference type="EMBL" id="PXW97424.1"/>
    </source>
</evidence>
<dbReference type="InterPro" id="IPR036259">
    <property type="entry name" value="MFS_trans_sf"/>
</dbReference>
<feature type="transmembrane region" description="Helical" evidence="5">
    <location>
        <begin position="88"/>
        <end position="105"/>
    </location>
</feature>
<name>A0A318H374_9BURK</name>
<proteinExistence type="predicted"/>
<protein>
    <submittedName>
        <fullName evidence="7">AAHS family benzoate transporter-like MFS transporter</fullName>
    </submittedName>
</protein>
<feature type="transmembrane region" description="Helical" evidence="5">
    <location>
        <begin position="342"/>
        <end position="363"/>
    </location>
</feature>
<keyword evidence="4 5" id="KW-0472">Membrane</keyword>
<feature type="transmembrane region" description="Helical" evidence="5">
    <location>
        <begin position="20"/>
        <end position="44"/>
    </location>
</feature>
<dbReference type="GO" id="GO:0046943">
    <property type="term" value="F:carboxylic acid transmembrane transporter activity"/>
    <property type="evidence" value="ECO:0007669"/>
    <property type="project" value="TreeGrafter"/>
</dbReference>
<comment type="caution">
    <text evidence="7">The sequence shown here is derived from an EMBL/GenBank/DDBJ whole genome shotgun (WGS) entry which is preliminary data.</text>
</comment>
<dbReference type="InterPro" id="IPR005829">
    <property type="entry name" value="Sugar_transporter_CS"/>
</dbReference>
<feature type="transmembrane region" description="Helical" evidence="5">
    <location>
        <begin position="255"/>
        <end position="275"/>
    </location>
</feature>
<sequence length="449" mass="47754">MQSIDVSRLIDHARFNRFHWTVLFWCALIIVFDGYDLVIYGVVLPVLMKEWALSPLQAGALGSYALFGMMAGAMVFGPLSDRIGRKKAITMCVILFSGFTVLNGFARNPTEFGLCRFLAGLGIGGVMPNVVALMSEYAPRKIRSTLVAIMFSGYSVGGMLSAGLGIVMLPTLGWQSVFFVAGIPLLLLPVIMKFLPESVGFMIRQGRDDEARAILERIEPGFKAGADQSLSMPAIQSRGTPLLDLFRDGRAFQTLMLWVAFFCCLLMVYALNSWLPKLMSKAGYGLGSSLGFLLVLNFGAIFGAVGGGWLGDRLNLPRVLAAFFAVAALSISLLGFNSPSVVLHGLIAVAGATTIGSQILLYACGAQFYSMAMRSTGLGWASGIGRNGAIIGPIMGGALMAMEMPLQGNFMAFAAPGAIACLAMGLFALRQERLLPVEAPAPARAAGAA</sequence>
<reference evidence="7 8" key="1">
    <citation type="submission" date="2018-05" db="EMBL/GenBank/DDBJ databases">
        <title>Genomic Encyclopedia of Type Strains, Phase IV (KMG-IV): sequencing the most valuable type-strain genomes for metagenomic binning, comparative biology and taxonomic classification.</title>
        <authorList>
            <person name="Goeker M."/>
        </authorList>
    </citation>
    <scope>NUCLEOTIDE SEQUENCE [LARGE SCALE GENOMIC DNA]</scope>
    <source>
        <strain evidence="7 8">DSM 566</strain>
    </source>
</reference>
<dbReference type="CDD" id="cd17365">
    <property type="entry name" value="MFS_PcaK_like"/>
    <property type="match status" value="1"/>
</dbReference>
<feature type="transmembrane region" description="Helical" evidence="5">
    <location>
        <begin position="287"/>
        <end position="307"/>
    </location>
</feature>
<dbReference type="AlphaFoldDB" id="A0A318H374"/>
<dbReference type="InterPro" id="IPR020846">
    <property type="entry name" value="MFS_dom"/>
</dbReference>
<dbReference type="Proteomes" id="UP000247811">
    <property type="component" value="Unassembled WGS sequence"/>
</dbReference>
<organism evidence="7 8">
    <name type="scientific">Sphaerotilus hippei</name>
    <dbReference type="NCBI Taxonomy" id="744406"/>
    <lineage>
        <taxon>Bacteria</taxon>
        <taxon>Pseudomonadati</taxon>
        <taxon>Pseudomonadota</taxon>
        <taxon>Betaproteobacteria</taxon>
        <taxon>Burkholderiales</taxon>
        <taxon>Sphaerotilaceae</taxon>
        <taxon>Sphaerotilus</taxon>
    </lineage>
</organism>
<feature type="transmembrane region" description="Helical" evidence="5">
    <location>
        <begin position="408"/>
        <end position="429"/>
    </location>
</feature>
<feature type="transmembrane region" description="Helical" evidence="5">
    <location>
        <begin position="56"/>
        <end position="76"/>
    </location>
</feature>
<evidence type="ECO:0000256" key="5">
    <source>
        <dbReference type="SAM" id="Phobius"/>
    </source>
</evidence>
<dbReference type="EMBL" id="QJJS01000004">
    <property type="protein sequence ID" value="PXW97424.1"/>
    <property type="molecule type" value="Genomic_DNA"/>
</dbReference>
<evidence type="ECO:0000256" key="3">
    <source>
        <dbReference type="ARBA" id="ARBA00022989"/>
    </source>
</evidence>
<evidence type="ECO:0000256" key="4">
    <source>
        <dbReference type="ARBA" id="ARBA00023136"/>
    </source>
</evidence>
<dbReference type="Gene3D" id="1.20.1250.20">
    <property type="entry name" value="MFS general substrate transporter like domains"/>
    <property type="match status" value="1"/>
</dbReference>
<keyword evidence="3 5" id="KW-1133">Transmembrane helix</keyword>
<dbReference type="SUPFAM" id="SSF103473">
    <property type="entry name" value="MFS general substrate transporter"/>
    <property type="match status" value="1"/>
</dbReference>
<keyword evidence="2 5" id="KW-0812">Transmembrane</keyword>
<evidence type="ECO:0000256" key="1">
    <source>
        <dbReference type="ARBA" id="ARBA00004141"/>
    </source>
</evidence>
<feature type="transmembrane region" description="Helical" evidence="5">
    <location>
        <begin position="146"/>
        <end position="168"/>
    </location>
</feature>
<dbReference type="Pfam" id="PF07690">
    <property type="entry name" value="MFS_1"/>
    <property type="match status" value="1"/>
</dbReference>
<dbReference type="InterPro" id="IPR011701">
    <property type="entry name" value="MFS"/>
</dbReference>
<accession>A0A318H374</accession>
<dbReference type="PANTHER" id="PTHR23508:SF10">
    <property type="entry name" value="CARBOXYLIC ACID TRANSPORTER PROTEIN HOMOLOG"/>
    <property type="match status" value="1"/>
</dbReference>
<dbReference type="GO" id="GO:0005886">
    <property type="term" value="C:plasma membrane"/>
    <property type="evidence" value="ECO:0007669"/>
    <property type="project" value="TreeGrafter"/>
</dbReference>
<dbReference type="PROSITE" id="PS50850">
    <property type="entry name" value="MFS"/>
    <property type="match status" value="1"/>
</dbReference>
<dbReference type="OrthoDB" id="7066727at2"/>
<feature type="domain" description="Major facilitator superfamily (MFS) profile" evidence="6">
    <location>
        <begin position="22"/>
        <end position="432"/>
    </location>
</feature>
<keyword evidence="8" id="KW-1185">Reference proteome</keyword>
<dbReference type="PANTHER" id="PTHR23508">
    <property type="entry name" value="CARBOXYLIC ACID TRANSPORTER PROTEIN HOMOLOG"/>
    <property type="match status" value="1"/>
</dbReference>
<feature type="transmembrane region" description="Helical" evidence="5">
    <location>
        <begin position="174"/>
        <end position="195"/>
    </location>
</feature>
<feature type="transmembrane region" description="Helical" evidence="5">
    <location>
        <begin position="117"/>
        <end position="134"/>
    </location>
</feature>
<dbReference type="PROSITE" id="PS00217">
    <property type="entry name" value="SUGAR_TRANSPORT_2"/>
    <property type="match status" value="1"/>
</dbReference>
<comment type="subcellular location">
    <subcellularLocation>
        <location evidence="1">Membrane</location>
        <topology evidence="1">Multi-pass membrane protein</topology>
    </subcellularLocation>
</comment>